<gene>
    <name evidence="1" type="ORF">VTL71DRAFT_160</name>
</gene>
<evidence type="ECO:0000313" key="1">
    <source>
        <dbReference type="EMBL" id="KAL2075218.1"/>
    </source>
</evidence>
<comment type="caution">
    <text evidence="1">The sequence shown here is derived from an EMBL/GenBank/DDBJ whole genome shotgun (WGS) entry which is preliminary data.</text>
</comment>
<proteinExistence type="predicted"/>
<evidence type="ECO:0000313" key="2">
    <source>
        <dbReference type="Proteomes" id="UP001595075"/>
    </source>
</evidence>
<reference evidence="1 2" key="1">
    <citation type="journal article" date="2024" name="Commun. Biol.">
        <title>Comparative genomic analysis of thermophilic fungi reveals convergent evolutionary adaptations and gene losses.</title>
        <authorList>
            <person name="Steindorff A.S."/>
            <person name="Aguilar-Pontes M.V."/>
            <person name="Robinson A.J."/>
            <person name="Andreopoulos B."/>
            <person name="LaButti K."/>
            <person name="Kuo A."/>
            <person name="Mondo S."/>
            <person name="Riley R."/>
            <person name="Otillar R."/>
            <person name="Haridas S."/>
            <person name="Lipzen A."/>
            <person name="Grimwood J."/>
            <person name="Schmutz J."/>
            <person name="Clum A."/>
            <person name="Reid I.D."/>
            <person name="Moisan M.C."/>
            <person name="Butler G."/>
            <person name="Nguyen T.T.M."/>
            <person name="Dewar K."/>
            <person name="Conant G."/>
            <person name="Drula E."/>
            <person name="Henrissat B."/>
            <person name="Hansel C."/>
            <person name="Singer S."/>
            <person name="Hutchinson M.I."/>
            <person name="de Vries R.P."/>
            <person name="Natvig D.O."/>
            <person name="Powell A.J."/>
            <person name="Tsang A."/>
            <person name="Grigoriev I.V."/>
        </authorList>
    </citation>
    <scope>NUCLEOTIDE SEQUENCE [LARGE SCALE GENOMIC DNA]</scope>
    <source>
        <strain evidence="1 2">CBS 494.80</strain>
    </source>
</reference>
<organism evidence="1 2">
    <name type="scientific">Oculimacula yallundae</name>
    <dbReference type="NCBI Taxonomy" id="86028"/>
    <lineage>
        <taxon>Eukaryota</taxon>
        <taxon>Fungi</taxon>
        <taxon>Dikarya</taxon>
        <taxon>Ascomycota</taxon>
        <taxon>Pezizomycotina</taxon>
        <taxon>Leotiomycetes</taxon>
        <taxon>Helotiales</taxon>
        <taxon>Ploettnerulaceae</taxon>
        <taxon>Oculimacula</taxon>
    </lineage>
</organism>
<dbReference type="Proteomes" id="UP001595075">
    <property type="component" value="Unassembled WGS sequence"/>
</dbReference>
<dbReference type="EMBL" id="JAZHXI010000001">
    <property type="protein sequence ID" value="KAL2075218.1"/>
    <property type="molecule type" value="Genomic_DNA"/>
</dbReference>
<accession>A0ABR4D0R6</accession>
<name>A0ABR4D0R6_9HELO</name>
<keyword evidence="2" id="KW-1185">Reference proteome</keyword>
<protein>
    <submittedName>
        <fullName evidence="1">Uncharacterized protein</fullName>
    </submittedName>
</protein>
<sequence>MQFKKSNEEGSCIWMGLCVLARRRGVMRKGDLVMGLVGLVVQLMGAVRRLKQRHCTNQPQLKPPPQPFSDEETTSVKRITGLAEFGVAEIVSSSKSLDRYGVLIGYWDSRAKGRLRLRGEERSDAASLLLGRVTWGAEWEPWRLTG</sequence>